<reference evidence="1 2" key="1">
    <citation type="submission" date="2018-03" db="EMBL/GenBank/DDBJ databases">
        <title>Genomic Encyclopedia of Archaeal and Bacterial Type Strains, Phase II (KMG-II): from individual species to whole genera.</title>
        <authorList>
            <person name="Goeker M."/>
        </authorList>
    </citation>
    <scope>NUCLEOTIDE SEQUENCE [LARGE SCALE GENOMIC DNA]</scope>
    <source>
        <strain evidence="1 2">DSM 100065</strain>
    </source>
</reference>
<name>A0A2T0ZEP2_9ACTN</name>
<organism evidence="1 2">
    <name type="scientific">Antricoccus suffuscus</name>
    <dbReference type="NCBI Taxonomy" id="1629062"/>
    <lineage>
        <taxon>Bacteria</taxon>
        <taxon>Bacillati</taxon>
        <taxon>Actinomycetota</taxon>
        <taxon>Actinomycetes</taxon>
        <taxon>Geodermatophilales</taxon>
        <taxon>Antricoccaceae</taxon>
        <taxon>Antricoccus</taxon>
    </lineage>
</organism>
<sequence>MYGIGRDSGLRPFDGSAYHYTSSEGLLGIVTSCQIRASEASSLNDLAEVERGWDAVKRWLSKQHGSRETKYLRRSIKRSRRDPKHQVFVLSGTTARDDANQWRLYADTGRGYAIELDASVPLNVVSLAHQEDAAGGRPFGKATEFVTVAPWHHVLYKKNDLDIAMSALASYTKSEIARIDEIDDDEEKEYGAEVLDQETSDELALIAHLLKTPGFKGEQEVRVVARFMWFGQHVGYRAGTYGIAGHVHLVNAGASDAYALRRVVPSPSTDDARERDFVHPLAITGVRLGPLLHKGNKEAVKAFLNANGLRSASVRQSKVSLR</sequence>
<evidence type="ECO:0000313" key="1">
    <source>
        <dbReference type="EMBL" id="PRZ34816.1"/>
    </source>
</evidence>
<dbReference type="Proteomes" id="UP000237752">
    <property type="component" value="Unassembled WGS sequence"/>
</dbReference>
<protein>
    <recommendedName>
        <fullName evidence="3">DUF2971 domain-containing protein</fullName>
    </recommendedName>
</protein>
<evidence type="ECO:0008006" key="3">
    <source>
        <dbReference type="Google" id="ProtNLM"/>
    </source>
</evidence>
<gene>
    <name evidence="1" type="ORF">CLV47_12348</name>
</gene>
<dbReference type="Pfam" id="PF11185">
    <property type="entry name" value="DUF2971"/>
    <property type="match status" value="1"/>
</dbReference>
<comment type="caution">
    <text evidence="1">The sequence shown here is derived from an EMBL/GenBank/DDBJ whole genome shotgun (WGS) entry which is preliminary data.</text>
</comment>
<evidence type="ECO:0000313" key="2">
    <source>
        <dbReference type="Proteomes" id="UP000237752"/>
    </source>
</evidence>
<dbReference type="InterPro" id="IPR021352">
    <property type="entry name" value="DUF2971"/>
</dbReference>
<dbReference type="AlphaFoldDB" id="A0A2T0ZEP2"/>
<keyword evidence="2" id="KW-1185">Reference proteome</keyword>
<dbReference type="OrthoDB" id="1095921at2"/>
<accession>A0A2T0ZEP2</accession>
<proteinExistence type="predicted"/>
<dbReference type="EMBL" id="PVUE01000023">
    <property type="protein sequence ID" value="PRZ34816.1"/>
    <property type="molecule type" value="Genomic_DNA"/>
</dbReference>